<dbReference type="SUPFAM" id="SSF47413">
    <property type="entry name" value="lambda repressor-like DNA-binding domains"/>
    <property type="match status" value="1"/>
</dbReference>
<dbReference type="PANTHER" id="PTHR46558:SF4">
    <property type="entry name" value="DNA-BIDING PHAGE PROTEIN"/>
    <property type="match status" value="1"/>
</dbReference>
<keyword evidence="2" id="KW-1133">Transmembrane helix</keyword>
<proteinExistence type="predicted"/>
<evidence type="ECO:0000313" key="5">
    <source>
        <dbReference type="Proteomes" id="UP000782705"/>
    </source>
</evidence>
<keyword evidence="2" id="KW-0472">Membrane</keyword>
<dbReference type="EMBL" id="MAEL01000031">
    <property type="protein sequence ID" value="KAF1304605.1"/>
    <property type="molecule type" value="Genomic_DNA"/>
</dbReference>
<keyword evidence="2" id="KW-0812">Transmembrane</keyword>
<dbReference type="InterPro" id="IPR010982">
    <property type="entry name" value="Lambda_DNA-bd_dom_sf"/>
</dbReference>
<dbReference type="Pfam" id="PF01381">
    <property type="entry name" value="HTH_3"/>
    <property type="match status" value="1"/>
</dbReference>
<dbReference type="InterPro" id="IPR001387">
    <property type="entry name" value="Cro/C1-type_HTH"/>
</dbReference>
<feature type="transmembrane region" description="Helical" evidence="2">
    <location>
        <begin position="78"/>
        <end position="99"/>
    </location>
</feature>
<dbReference type="CDD" id="cd00093">
    <property type="entry name" value="HTH_XRE"/>
    <property type="match status" value="1"/>
</dbReference>
<evidence type="ECO:0000256" key="2">
    <source>
        <dbReference type="SAM" id="Phobius"/>
    </source>
</evidence>
<dbReference type="SMART" id="SM00530">
    <property type="entry name" value="HTH_XRE"/>
    <property type="match status" value="1"/>
</dbReference>
<keyword evidence="5" id="KW-1185">Reference proteome</keyword>
<sequence length="129" mass="14774">MRIGEVIKEKRIECQLTQEQLSEKIFVSKKTISNWETGKTTPDIDSLIRLAHLFNLSLDNLLLEGSDIVKDIKKKEKVYNNQSILTILFSILVMTFIGYYSFDNWASIIIFGFFVGGIFGYIIDSIGKN</sequence>
<protein>
    <recommendedName>
        <fullName evidence="3">HTH cro/C1-type domain-containing protein</fullName>
    </recommendedName>
</protein>
<feature type="domain" description="HTH cro/C1-type" evidence="3">
    <location>
        <begin position="7"/>
        <end position="61"/>
    </location>
</feature>
<dbReference type="Proteomes" id="UP000782705">
    <property type="component" value="Unassembled WGS sequence"/>
</dbReference>
<evidence type="ECO:0000259" key="3">
    <source>
        <dbReference type="PROSITE" id="PS50943"/>
    </source>
</evidence>
<dbReference type="RefSeq" id="WP_161901634.1">
    <property type="nucleotide sequence ID" value="NZ_MAEL01000031.1"/>
</dbReference>
<feature type="transmembrane region" description="Helical" evidence="2">
    <location>
        <begin position="105"/>
        <end position="123"/>
    </location>
</feature>
<keyword evidence="1" id="KW-0238">DNA-binding</keyword>
<organism evidence="4 5">
    <name type="scientific">Candidatus Enterococcus willemsii</name>
    <dbReference type="NCBI Taxonomy" id="1857215"/>
    <lineage>
        <taxon>Bacteria</taxon>
        <taxon>Bacillati</taxon>
        <taxon>Bacillota</taxon>
        <taxon>Bacilli</taxon>
        <taxon>Lactobacillales</taxon>
        <taxon>Enterococcaceae</taxon>
        <taxon>Enterococcus</taxon>
    </lineage>
</organism>
<dbReference type="Gene3D" id="1.10.260.40">
    <property type="entry name" value="lambda repressor-like DNA-binding domains"/>
    <property type="match status" value="1"/>
</dbReference>
<accession>A0ABQ6Z0X1</accession>
<name>A0ABQ6Z0X1_9ENTE</name>
<reference evidence="4 5" key="1">
    <citation type="submission" date="2016-06" db="EMBL/GenBank/DDBJ databases">
        <title>Four novel species of enterococci isolated from chicken manure.</title>
        <authorList>
            <person name="Van Tyne D."/>
        </authorList>
    </citation>
    <scope>NUCLEOTIDE SEQUENCE [LARGE SCALE GENOMIC DNA]</scope>
    <source>
        <strain evidence="4 5">CU12B</strain>
    </source>
</reference>
<evidence type="ECO:0000313" key="4">
    <source>
        <dbReference type="EMBL" id="KAF1304605.1"/>
    </source>
</evidence>
<dbReference type="PROSITE" id="PS50943">
    <property type="entry name" value="HTH_CROC1"/>
    <property type="match status" value="1"/>
</dbReference>
<evidence type="ECO:0000256" key="1">
    <source>
        <dbReference type="ARBA" id="ARBA00023125"/>
    </source>
</evidence>
<dbReference type="PANTHER" id="PTHR46558">
    <property type="entry name" value="TRACRIPTIONAL REGULATORY PROTEIN-RELATED-RELATED"/>
    <property type="match status" value="1"/>
</dbReference>
<gene>
    <name evidence="4" type="ORF">BAU17_10410</name>
</gene>
<comment type="caution">
    <text evidence="4">The sequence shown here is derived from an EMBL/GenBank/DDBJ whole genome shotgun (WGS) entry which is preliminary data.</text>
</comment>